<evidence type="ECO:0000313" key="5">
    <source>
        <dbReference type="Proteomes" id="UP000321514"/>
    </source>
</evidence>
<evidence type="ECO:0000313" key="2">
    <source>
        <dbReference type="EMBL" id="GEN10694.1"/>
    </source>
</evidence>
<dbReference type="AlphaFoldDB" id="A0A511T938"/>
<reference evidence="2 5" key="2">
    <citation type="submission" date="2019-07" db="EMBL/GenBank/DDBJ databases">
        <title>Whole genome shotgun sequence of Myxococcus fulvus NBRC 100333.</title>
        <authorList>
            <person name="Hosoyama A."/>
            <person name="Uohara A."/>
            <person name="Ohji S."/>
            <person name="Ichikawa N."/>
        </authorList>
    </citation>
    <scope>NUCLEOTIDE SEQUENCE [LARGE SCALE GENOMIC DNA]</scope>
    <source>
        <strain evidence="2 5">NBRC 100333</strain>
    </source>
</reference>
<proteinExistence type="predicted"/>
<dbReference type="OrthoDB" id="5385326at2"/>
<dbReference type="EMBL" id="FOIB01000012">
    <property type="protein sequence ID" value="SEU37841.1"/>
    <property type="molecule type" value="Genomic_DNA"/>
</dbReference>
<dbReference type="Proteomes" id="UP000183760">
    <property type="component" value="Unassembled WGS sequence"/>
</dbReference>
<gene>
    <name evidence="2" type="ORF">MFU01_57310</name>
    <name evidence="3" type="ORF">SAMN05443572_112256</name>
</gene>
<dbReference type="Proteomes" id="UP000321514">
    <property type="component" value="Unassembled WGS sequence"/>
</dbReference>
<keyword evidence="1" id="KW-0732">Signal</keyword>
<dbReference type="PROSITE" id="PS51257">
    <property type="entry name" value="PROKAR_LIPOPROTEIN"/>
    <property type="match status" value="1"/>
</dbReference>
<evidence type="ECO:0000256" key="1">
    <source>
        <dbReference type="SAM" id="SignalP"/>
    </source>
</evidence>
<evidence type="ECO:0000313" key="3">
    <source>
        <dbReference type="EMBL" id="SEU37841.1"/>
    </source>
</evidence>
<evidence type="ECO:0000313" key="4">
    <source>
        <dbReference type="Proteomes" id="UP000183760"/>
    </source>
</evidence>
<dbReference type="EMBL" id="BJXR01000040">
    <property type="protein sequence ID" value="GEN10694.1"/>
    <property type="molecule type" value="Genomic_DNA"/>
</dbReference>
<protein>
    <recommendedName>
        <fullName evidence="6">Lipoprotein</fullName>
    </recommendedName>
</protein>
<comment type="caution">
    <text evidence="2">The sequence shown here is derived from an EMBL/GenBank/DDBJ whole genome shotgun (WGS) entry which is preliminary data.</text>
</comment>
<keyword evidence="4" id="KW-1185">Reference proteome</keyword>
<reference evidence="3 4" key="1">
    <citation type="submission" date="2016-10" db="EMBL/GenBank/DDBJ databases">
        <authorList>
            <person name="Varghese N."/>
            <person name="Submissions S."/>
        </authorList>
    </citation>
    <scope>NUCLEOTIDE SEQUENCE [LARGE SCALE GENOMIC DNA]</scope>
    <source>
        <strain evidence="3 4">DSM 16525</strain>
    </source>
</reference>
<dbReference type="RefSeq" id="WP_074958259.1">
    <property type="nucleotide sequence ID" value="NZ_BJXR01000040.1"/>
</dbReference>
<organism evidence="2 5">
    <name type="scientific">Myxococcus fulvus</name>
    <dbReference type="NCBI Taxonomy" id="33"/>
    <lineage>
        <taxon>Bacteria</taxon>
        <taxon>Pseudomonadati</taxon>
        <taxon>Myxococcota</taxon>
        <taxon>Myxococcia</taxon>
        <taxon>Myxococcales</taxon>
        <taxon>Cystobacterineae</taxon>
        <taxon>Myxococcaceae</taxon>
        <taxon>Myxococcus</taxon>
    </lineage>
</organism>
<name>A0A511T938_MYXFU</name>
<feature type="chain" id="PRO_5022859771" description="Lipoprotein" evidence="1">
    <location>
        <begin position="19"/>
        <end position="264"/>
    </location>
</feature>
<evidence type="ECO:0008006" key="6">
    <source>
        <dbReference type="Google" id="ProtNLM"/>
    </source>
</evidence>
<feature type="signal peptide" evidence="1">
    <location>
        <begin position="1"/>
        <end position="18"/>
    </location>
</feature>
<sequence>MKTLIQGLCTLLFLGATACGAPSSTDVSDTGASLDTTEQQARCETCPGGGGGGGEEDPPPPIVVHGYEIDLPLFRPSMLPAGWCYVYVEAGGHIWPCNGAGKATMDWLGGNTVFHASRDSWYQEEIFYYSRLMTQLPATDGFVPMAQTMGYYSHPQNLPGLVRGSVELLVPNQWPLPGTATSEITLALQVQENGAWVNKATSHVAITNLRQMHELQAVVYPNQEVRFVVSGKGRADHEMRYLLWKVRMFGAQCYPDFANGGACL</sequence>
<accession>A0A511T938</accession>